<feature type="transmembrane region" description="Helical" evidence="1">
    <location>
        <begin position="41"/>
        <end position="60"/>
    </location>
</feature>
<reference evidence="3 4" key="1">
    <citation type="submission" date="2018-07" db="EMBL/GenBank/DDBJ databases">
        <title>Genomic Encyclopedia of Type Strains, Phase III (KMG-III): the genomes of soil and plant-associated and newly described type strains.</title>
        <authorList>
            <person name="Whitman W."/>
        </authorList>
    </citation>
    <scope>NUCLEOTIDE SEQUENCE [LARGE SCALE GENOMIC DNA]</scope>
    <source>
        <strain evidence="3 4">CECT 7506</strain>
    </source>
</reference>
<dbReference type="OrthoDB" id="2663086at2"/>
<name>A0A368WBX4_9BACL</name>
<dbReference type="AlphaFoldDB" id="A0A368WBX4"/>
<keyword evidence="1" id="KW-1133">Transmembrane helix</keyword>
<feature type="transmembrane region" description="Helical" evidence="1">
    <location>
        <begin position="12"/>
        <end position="35"/>
    </location>
</feature>
<keyword evidence="4" id="KW-1185">Reference proteome</keyword>
<proteinExistence type="predicted"/>
<dbReference type="Pfam" id="PF13559">
    <property type="entry name" value="DUF4129"/>
    <property type="match status" value="1"/>
</dbReference>
<evidence type="ECO:0000256" key="1">
    <source>
        <dbReference type="SAM" id="Phobius"/>
    </source>
</evidence>
<dbReference type="RefSeq" id="WP_114378433.1">
    <property type="nucleotide sequence ID" value="NZ_QPJD01000002.1"/>
</dbReference>
<feature type="transmembrane region" description="Helical" evidence="1">
    <location>
        <begin position="199"/>
        <end position="217"/>
    </location>
</feature>
<organism evidence="3 4">
    <name type="scientific">Paenibacillus prosopidis</name>
    <dbReference type="NCBI Taxonomy" id="630520"/>
    <lineage>
        <taxon>Bacteria</taxon>
        <taxon>Bacillati</taxon>
        <taxon>Bacillota</taxon>
        <taxon>Bacilli</taxon>
        <taxon>Bacillales</taxon>
        <taxon>Paenibacillaceae</taxon>
        <taxon>Paenibacillus</taxon>
    </lineage>
</organism>
<evidence type="ECO:0000313" key="4">
    <source>
        <dbReference type="Proteomes" id="UP000252415"/>
    </source>
</evidence>
<evidence type="ECO:0000313" key="3">
    <source>
        <dbReference type="EMBL" id="RCW50917.1"/>
    </source>
</evidence>
<feature type="transmembrane region" description="Helical" evidence="1">
    <location>
        <begin position="276"/>
        <end position="297"/>
    </location>
</feature>
<keyword evidence="1" id="KW-0472">Membrane</keyword>
<keyword evidence="1" id="KW-0812">Transmembrane</keyword>
<feature type="transmembrane region" description="Helical" evidence="1">
    <location>
        <begin position="67"/>
        <end position="89"/>
    </location>
</feature>
<feature type="domain" description="Protein-glutamine gamma-glutamyltransferase-like C-terminal" evidence="2">
    <location>
        <begin position="373"/>
        <end position="444"/>
    </location>
</feature>
<sequence length="452" mass="50666">MKSSMKRAVSLHALGQGAVELFFYLPLLLIVAVYLLPASAMWLWIATLPFCYWAGSTIIGMFPQTRLFVRVLLTAMLGGLHSCLLNGAWLGELELVPTAICGLVGVITAARGISAKMKGWTASFPNSYLLVGVLCYVSVQPLKLFLFKRLADYNGVLIICGIAAVILFFFLANERHLNSETADTGKSPAIIAFKRQNRILMAIIVTIICILALFRQIQQAIERFFHALAGKLMSWFNRPQEQQPVEEAPVNNPTPDIFPAAQEKPASEWMVLLEQILKVIGIVLVIIVIGIILFIVFRKLYQAAKVLAAKLLERGAEKNRGEAGFTDEVENLMTLTSIGKQMGNQLQKLLPRKRKNGADWNDLNTNAEKIRFLYARTVRAVVKQGYPYQTHLTPRETARDLAEWKGGRQQLEGRNGFIDFIDIYEKVRYGEGIPDDQQVAAYKQKFDSEKKT</sequence>
<evidence type="ECO:0000259" key="2">
    <source>
        <dbReference type="Pfam" id="PF13559"/>
    </source>
</evidence>
<feature type="transmembrane region" description="Helical" evidence="1">
    <location>
        <begin position="126"/>
        <end position="147"/>
    </location>
</feature>
<feature type="transmembrane region" description="Helical" evidence="1">
    <location>
        <begin position="153"/>
        <end position="172"/>
    </location>
</feature>
<accession>A0A368WBX4</accession>
<feature type="transmembrane region" description="Helical" evidence="1">
    <location>
        <begin position="95"/>
        <end position="114"/>
    </location>
</feature>
<dbReference type="InterPro" id="IPR025403">
    <property type="entry name" value="TgpA-like_C"/>
</dbReference>
<protein>
    <submittedName>
        <fullName evidence="3">Uncharacterized protein DUF4129</fullName>
    </submittedName>
</protein>
<gene>
    <name evidence="3" type="ORF">DFP97_102109</name>
</gene>
<dbReference type="EMBL" id="QPJD01000002">
    <property type="protein sequence ID" value="RCW50917.1"/>
    <property type="molecule type" value="Genomic_DNA"/>
</dbReference>
<dbReference type="Proteomes" id="UP000252415">
    <property type="component" value="Unassembled WGS sequence"/>
</dbReference>
<comment type="caution">
    <text evidence="3">The sequence shown here is derived from an EMBL/GenBank/DDBJ whole genome shotgun (WGS) entry which is preliminary data.</text>
</comment>